<evidence type="ECO:0000256" key="2">
    <source>
        <dbReference type="SAM" id="MobiDB-lite"/>
    </source>
</evidence>
<keyword evidence="3" id="KW-0812">Transmembrane</keyword>
<evidence type="ECO:0000313" key="6">
    <source>
        <dbReference type="Proteomes" id="UP000294003"/>
    </source>
</evidence>
<dbReference type="InterPro" id="IPR046529">
    <property type="entry name" value="DUF6594"/>
</dbReference>
<feature type="compositionally biased region" description="Basic and acidic residues" evidence="2">
    <location>
        <begin position="1"/>
        <end position="16"/>
    </location>
</feature>
<dbReference type="PANTHER" id="PTHR34502">
    <property type="entry name" value="DUF6594 DOMAIN-CONTAINING PROTEIN-RELATED"/>
    <property type="match status" value="1"/>
</dbReference>
<feature type="region of interest" description="Disordered" evidence="2">
    <location>
        <begin position="1"/>
        <end position="26"/>
    </location>
</feature>
<feature type="coiled-coil region" evidence="1">
    <location>
        <begin position="115"/>
        <end position="142"/>
    </location>
</feature>
<keyword evidence="3" id="KW-1133">Transmembrane helix</keyword>
<feature type="compositionally biased region" description="Polar residues" evidence="2">
    <location>
        <begin position="31"/>
        <end position="47"/>
    </location>
</feature>
<protein>
    <recommendedName>
        <fullName evidence="4">DUF6594 domain-containing protein</fullName>
    </recommendedName>
</protein>
<feature type="domain" description="DUF6594" evidence="4">
    <location>
        <begin position="88"/>
        <end position="342"/>
    </location>
</feature>
<evidence type="ECO:0000256" key="3">
    <source>
        <dbReference type="SAM" id="Phobius"/>
    </source>
</evidence>
<feature type="transmembrane region" description="Helical" evidence="3">
    <location>
        <begin position="267"/>
        <end position="290"/>
    </location>
</feature>
<keyword evidence="6" id="KW-1185">Reference proteome</keyword>
<feature type="region of interest" description="Disordered" evidence="2">
    <location>
        <begin position="31"/>
        <end position="50"/>
    </location>
</feature>
<keyword evidence="1" id="KW-0175">Coiled coil</keyword>
<dbReference type="EMBL" id="QJNS01000313">
    <property type="protein sequence ID" value="RYO79783.1"/>
    <property type="molecule type" value="Genomic_DNA"/>
</dbReference>
<dbReference type="Pfam" id="PF20237">
    <property type="entry name" value="DUF6594"/>
    <property type="match status" value="1"/>
</dbReference>
<feature type="transmembrane region" description="Helical" evidence="3">
    <location>
        <begin position="331"/>
        <end position="350"/>
    </location>
</feature>
<keyword evidence="3" id="KW-0472">Membrane</keyword>
<sequence>MEPDLEAQRHTADSKNGEPTSASLGHENTRALSLNGHTDRNGTSSSYPGGKGSMFLKIRHLFKPEGQPEQASPQTEIRRTINDAPNGYPKLGALIATNENYLIFREFKYLQARLLLEIQDQLREYEEELDALERDSHVTLVNLQSREIDDRDSGQRKELMRRIEDRYEKYLSILSFASSLALRVGPSNTDYNSLQNFFRNHAPLDANEEYYVHREDLVALKPRGDTSQVDQLLMRYLLHNPNKWLFADKTQAEGNANMLIYPRRTLLMVKGLVLGIPLMALLIGPIYPLFELSTHELTEQTLTGIMFTQLAFTCLFATCLKFLTRPRRHELFAASVAYIGVLIVFMSQIVQKEK</sequence>
<dbReference type="Proteomes" id="UP000294003">
    <property type="component" value="Unassembled WGS sequence"/>
</dbReference>
<gene>
    <name evidence="5" type="ORF">DL762_007982</name>
</gene>
<organism evidence="5 6">
    <name type="scientific">Monosporascus cannonballus</name>
    <dbReference type="NCBI Taxonomy" id="155416"/>
    <lineage>
        <taxon>Eukaryota</taxon>
        <taxon>Fungi</taxon>
        <taxon>Dikarya</taxon>
        <taxon>Ascomycota</taxon>
        <taxon>Pezizomycotina</taxon>
        <taxon>Sordariomycetes</taxon>
        <taxon>Xylariomycetidae</taxon>
        <taxon>Xylariales</taxon>
        <taxon>Xylariales incertae sedis</taxon>
        <taxon>Monosporascus</taxon>
    </lineage>
</organism>
<comment type="caution">
    <text evidence="5">The sequence shown here is derived from an EMBL/GenBank/DDBJ whole genome shotgun (WGS) entry which is preliminary data.</text>
</comment>
<evidence type="ECO:0000256" key="1">
    <source>
        <dbReference type="SAM" id="Coils"/>
    </source>
</evidence>
<name>A0ABY0GXI9_9PEZI</name>
<reference evidence="5 6" key="1">
    <citation type="submission" date="2018-06" db="EMBL/GenBank/DDBJ databases">
        <title>Complete Genomes of Monosporascus.</title>
        <authorList>
            <person name="Robinson A.J."/>
            <person name="Natvig D.O."/>
        </authorList>
    </citation>
    <scope>NUCLEOTIDE SEQUENCE [LARGE SCALE GENOMIC DNA]</scope>
    <source>
        <strain evidence="5 6">CBS 609.92</strain>
    </source>
</reference>
<evidence type="ECO:0000313" key="5">
    <source>
        <dbReference type="EMBL" id="RYO79783.1"/>
    </source>
</evidence>
<dbReference type="PANTHER" id="PTHR34502:SF3">
    <property type="entry name" value="DUF6594 DOMAIN-CONTAINING PROTEIN"/>
    <property type="match status" value="1"/>
</dbReference>
<evidence type="ECO:0000259" key="4">
    <source>
        <dbReference type="Pfam" id="PF20237"/>
    </source>
</evidence>
<feature type="transmembrane region" description="Helical" evidence="3">
    <location>
        <begin position="302"/>
        <end position="324"/>
    </location>
</feature>
<accession>A0ABY0GXI9</accession>
<proteinExistence type="predicted"/>